<keyword evidence="1 4" id="KW-0808">Transferase</keyword>
<dbReference type="Gene3D" id="3.40.630.30">
    <property type="match status" value="1"/>
</dbReference>
<dbReference type="Pfam" id="PF00583">
    <property type="entry name" value="Acetyltransf_1"/>
    <property type="match status" value="1"/>
</dbReference>
<comment type="caution">
    <text evidence="4">The sequence shown here is derived from an EMBL/GenBank/DDBJ whole genome shotgun (WGS) entry which is preliminary data.</text>
</comment>
<evidence type="ECO:0000256" key="2">
    <source>
        <dbReference type="ARBA" id="ARBA00023315"/>
    </source>
</evidence>
<feature type="domain" description="N-acetyltransferase" evidence="3">
    <location>
        <begin position="29"/>
        <end position="162"/>
    </location>
</feature>
<dbReference type="Proteomes" id="UP000325122">
    <property type="component" value="Unassembled WGS sequence"/>
</dbReference>
<evidence type="ECO:0000313" key="4">
    <source>
        <dbReference type="EMBL" id="KAA5804100.1"/>
    </source>
</evidence>
<dbReference type="InterPro" id="IPR050832">
    <property type="entry name" value="Bact_Acetyltransf"/>
</dbReference>
<keyword evidence="5" id="KW-1185">Reference proteome</keyword>
<dbReference type="PANTHER" id="PTHR43877">
    <property type="entry name" value="AMINOALKYLPHOSPHONATE N-ACETYLTRANSFERASE-RELATED-RELATED"/>
    <property type="match status" value="1"/>
</dbReference>
<protein>
    <submittedName>
        <fullName evidence="4">GNAT family N-acetyltransferase</fullName>
    </submittedName>
</protein>
<dbReference type="InterPro" id="IPR016181">
    <property type="entry name" value="Acyl_CoA_acyltransferase"/>
</dbReference>
<dbReference type="CDD" id="cd04301">
    <property type="entry name" value="NAT_SF"/>
    <property type="match status" value="1"/>
</dbReference>
<dbReference type="GO" id="GO:0016747">
    <property type="term" value="F:acyltransferase activity, transferring groups other than amino-acyl groups"/>
    <property type="evidence" value="ECO:0007669"/>
    <property type="project" value="InterPro"/>
</dbReference>
<keyword evidence="2" id="KW-0012">Acyltransferase</keyword>
<sequence>MKLSGPEPIRFRKVLDRSAVSPPVLPDGVRCEDFTPARHAFKARRLLNDAYRNGGGAVRSYEEWWPELHDDSEYDPALCFVVMDASDGEIAGFAQCWTSAFVKDIAVAHRWRRKGLGAALMQMAFNAFAERKAPFVDLKVESTNPHGALHLYRSIGMNRVAG</sequence>
<dbReference type="EMBL" id="VWOJ01000002">
    <property type="protein sequence ID" value="KAA5804100.1"/>
    <property type="molecule type" value="Genomic_DNA"/>
</dbReference>
<accession>A0A5M6ZIF0</accession>
<evidence type="ECO:0000256" key="1">
    <source>
        <dbReference type="ARBA" id="ARBA00022679"/>
    </source>
</evidence>
<gene>
    <name evidence="4" type="ORF">F1654_06430</name>
</gene>
<dbReference type="SUPFAM" id="SSF55729">
    <property type="entry name" value="Acyl-CoA N-acyltransferases (Nat)"/>
    <property type="match status" value="1"/>
</dbReference>
<evidence type="ECO:0000313" key="5">
    <source>
        <dbReference type="Proteomes" id="UP000325122"/>
    </source>
</evidence>
<dbReference type="PROSITE" id="PS51186">
    <property type="entry name" value="GNAT"/>
    <property type="match status" value="1"/>
</dbReference>
<dbReference type="InterPro" id="IPR000182">
    <property type="entry name" value="GNAT_dom"/>
</dbReference>
<dbReference type="AlphaFoldDB" id="A0A5M6ZIF0"/>
<proteinExistence type="predicted"/>
<reference evidence="4 5" key="1">
    <citation type="submission" date="2019-09" db="EMBL/GenBank/DDBJ databases">
        <authorList>
            <person name="Kevbrin V."/>
            <person name="Grouzdev D.S."/>
        </authorList>
    </citation>
    <scope>NUCLEOTIDE SEQUENCE [LARGE SCALE GENOMIC DNA]</scope>
    <source>
        <strain evidence="4 5">G-192</strain>
    </source>
</reference>
<evidence type="ECO:0000259" key="3">
    <source>
        <dbReference type="PROSITE" id="PS51186"/>
    </source>
</evidence>
<organism evidence="4 5">
    <name type="scientific">Alkalicaulis satelles</name>
    <dbReference type="NCBI Taxonomy" id="2609175"/>
    <lineage>
        <taxon>Bacteria</taxon>
        <taxon>Pseudomonadati</taxon>
        <taxon>Pseudomonadota</taxon>
        <taxon>Alphaproteobacteria</taxon>
        <taxon>Maricaulales</taxon>
        <taxon>Maricaulaceae</taxon>
        <taxon>Alkalicaulis</taxon>
    </lineage>
</organism>
<name>A0A5M6ZIF0_9PROT</name>